<comment type="caution">
    <text evidence="2">The sequence shown here is derived from an EMBL/GenBank/DDBJ whole genome shotgun (WGS) entry which is preliminary data.</text>
</comment>
<gene>
    <name evidence="2" type="ORF">ULMS_14860</name>
</gene>
<dbReference type="GO" id="GO:0071281">
    <property type="term" value="P:cellular response to iron ion"/>
    <property type="evidence" value="ECO:0007669"/>
    <property type="project" value="TreeGrafter"/>
</dbReference>
<dbReference type="EMBL" id="BKCF01000002">
    <property type="protein sequence ID" value="GEQ85978.1"/>
    <property type="molecule type" value="Genomic_DNA"/>
</dbReference>
<keyword evidence="3" id="KW-1185">Reference proteome</keyword>
<dbReference type="RefSeq" id="WP_151893917.1">
    <property type="nucleotide sequence ID" value="NZ_BKCF01000002.1"/>
</dbReference>
<dbReference type="Proteomes" id="UP000326994">
    <property type="component" value="Unassembled WGS sequence"/>
</dbReference>
<reference evidence="2 3" key="1">
    <citation type="submission" date="2019-08" db="EMBL/GenBank/DDBJ databases">
        <title>Ulvibacter marinistellae sp. nov., isolated from a starfish, Patiria pectinifera.</title>
        <authorList>
            <person name="Kawano K."/>
            <person name="Ushijima N."/>
            <person name="Kihara M."/>
            <person name="Itoh H."/>
        </authorList>
    </citation>
    <scope>NUCLEOTIDE SEQUENCE [LARGE SCALE GENOMIC DNA]</scope>
    <source>
        <strain evidence="2 3">KK4</strain>
    </source>
</reference>
<dbReference type="Gene3D" id="3.40.50.1980">
    <property type="entry name" value="Nitrogenase molybdenum iron protein domain"/>
    <property type="match status" value="2"/>
</dbReference>
<dbReference type="PROSITE" id="PS51257">
    <property type="entry name" value="PROKAR_LIPOPROTEIN"/>
    <property type="match status" value="1"/>
</dbReference>
<dbReference type="InterPro" id="IPR050902">
    <property type="entry name" value="ABC_Transporter_SBP"/>
</dbReference>
<evidence type="ECO:0000313" key="3">
    <source>
        <dbReference type="Proteomes" id="UP000326994"/>
    </source>
</evidence>
<dbReference type="PANTHER" id="PTHR30535">
    <property type="entry name" value="VITAMIN B12-BINDING PROTEIN"/>
    <property type="match status" value="1"/>
</dbReference>
<name>A0A5J4FXD5_9FLAO</name>
<dbReference type="InterPro" id="IPR002491">
    <property type="entry name" value="ABC_transptr_periplasmic_BD"/>
</dbReference>
<dbReference type="PANTHER" id="PTHR30535:SF34">
    <property type="entry name" value="MOLYBDATE-BINDING PROTEIN MOLA"/>
    <property type="match status" value="1"/>
</dbReference>
<organism evidence="2 3">
    <name type="scientific">Patiriisocius marinistellae</name>
    <dbReference type="NCBI Taxonomy" id="2494560"/>
    <lineage>
        <taxon>Bacteria</taxon>
        <taxon>Pseudomonadati</taxon>
        <taxon>Bacteroidota</taxon>
        <taxon>Flavobacteriia</taxon>
        <taxon>Flavobacteriales</taxon>
        <taxon>Flavobacteriaceae</taxon>
        <taxon>Patiriisocius</taxon>
    </lineage>
</organism>
<dbReference type="SUPFAM" id="SSF53807">
    <property type="entry name" value="Helical backbone' metal receptor"/>
    <property type="match status" value="1"/>
</dbReference>
<sequence length="381" mass="42333">MYHKIVILLLTLSIIGCKKSNDSSSVSEENKKDLKENSIQYAEGFKISEFKNYKTISITNPWPGADKTYTYVLSDSDIPKEDLPQHDAFIKTPITSIVVTSTTHIPSLEMLNAEETVVGFPNLNYISSIKTRKLITAGSIKEVGKNESLNTEVLIDLNPDAVVSFAVDGNNTTLSTIAKTGIPTLINADWTEKHPLGKAEWIKFFGALYNKSKEADSIFKTIETEYISAKKTAAAASIKPTVLSGAMFKDVWYMPQGDSWAAQFINDANGDYLWKESEGTGSISLNIESVLEKGQNANIWIGPGQFTSIEQLKDANNAYAYFEPIKTDNVYSFTTKKGETGGVIYYELAPNRPDIVLKDIIKILHPSLLPNHDLFFFEKLK</sequence>
<evidence type="ECO:0000259" key="1">
    <source>
        <dbReference type="PROSITE" id="PS50983"/>
    </source>
</evidence>
<dbReference type="AlphaFoldDB" id="A0A5J4FXD5"/>
<evidence type="ECO:0000313" key="2">
    <source>
        <dbReference type="EMBL" id="GEQ85978.1"/>
    </source>
</evidence>
<dbReference type="Pfam" id="PF01497">
    <property type="entry name" value="Peripla_BP_2"/>
    <property type="match status" value="1"/>
</dbReference>
<accession>A0A5J4FXD5</accession>
<dbReference type="PROSITE" id="PS50983">
    <property type="entry name" value="FE_B12_PBP"/>
    <property type="match status" value="1"/>
</dbReference>
<feature type="domain" description="Fe/B12 periplasmic-binding" evidence="1">
    <location>
        <begin position="96"/>
        <end position="368"/>
    </location>
</feature>
<dbReference type="OrthoDB" id="9812528at2"/>
<protein>
    <submittedName>
        <fullName evidence="2">ABC transporter substrate-binding protein</fullName>
    </submittedName>
</protein>
<proteinExistence type="predicted"/>